<protein>
    <recommendedName>
        <fullName evidence="2">PCI domain-containing protein</fullName>
    </recommendedName>
</protein>
<dbReference type="Pfam" id="PF03399">
    <property type="entry name" value="SAC3_GANP"/>
    <property type="match status" value="1"/>
</dbReference>
<reference evidence="3" key="1">
    <citation type="submission" date="2021-12" db="EMBL/GenBank/DDBJ databases">
        <title>Prjna785345.</title>
        <authorList>
            <person name="Rujirawat T."/>
            <person name="Krajaejun T."/>
        </authorList>
    </citation>
    <scope>NUCLEOTIDE SEQUENCE</scope>
    <source>
        <strain evidence="3">Pi057C3</strain>
    </source>
</reference>
<dbReference type="InterPro" id="IPR045107">
    <property type="entry name" value="SAC3/GANP/THP3"/>
</dbReference>
<evidence type="ECO:0000259" key="2">
    <source>
        <dbReference type="PROSITE" id="PS50250"/>
    </source>
</evidence>
<gene>
    <name evidence="3" type="ORF">P43SY_008624</name>
</gene>
<feature type="compositionally biased region" description="Pro residues" evidence="1">
    <location>
        <begin position="191"/>
        <end position="213"/>
    </location>
</feature>
<keyword evidence="4" id="KW-1185">Reference proteome</keyword>
<proteinExistence type="predicted"/>
<feature type="domain" description="PCI" evidence="2">
    <location>
        <begin position="378"/>
        <end position="558"/>
    </location>
</feature>
<dbReference type="Proteomes" id="UP001209570">
    <property type="component" value="Unassembled WGS sequence"/>
</dbReference>
<feature type="region of interest" description="Disordered" evidence="1">
    <location>
        <begin position="174"/>
        <end position="252"/>
    </location>
</feature>
<dbReference type="EMBL" id="JAKCXM010000518">
    <property type="protein sequence ID" value="KAJ0393201.1"/>
    <property type="molecule type" value="Genomic_DNA"/>
</dbReference>
<dbReference type="InterPro" id="IPR000717">
    <property type="entry name" value="PCI_dom"/>
</dbReference>
<dbReference type="PANTHER" id="PTHR12436">
    <property type="entry name" value="80 KDA MCM3-ASSOCIATED PROTEIN"/>
    <property type="match status" value="1"/>
</dbReference>
<dbReference type="Gene3D" id="1.25.40.990">
    <property type="match status" value="1"/>
</dbReference>
<dbReference type="GO" id="GO:0005634">
    <property type="term" value="C:nucleus"/>
    <property type="evidence" value="ECO:0007669"/>
    <property type="project" value="TreeGrafter"/>
</dbReference>
<comment type="caution">
    <text evidence="3">The sequence shown here is derived from an EMBL/GenBank/DDBJ whole genome shotgun (WGS) entry which is preliminary data.</text>
</comment>
<sequence length="558" mass="63193">MPVRLPNTRHTLRFTERHNSKCNTNSSNHEALRFHHEARQGCTEARGRHHEVLWRRFRVVRHVLCSLRLDPAWLLMGQVQRLEVHFLEPVPVRLLGNGVQAAKWKLCRARQLLSRLLPSASTCQHAARAISLLGQRLQRPADQQLTQNQLKTMITDAITNNLLWTKNWAAEPLPRLVGDGPTARPNVVSAPPMPPPPRPFAPPLQPFRPPPVPQSASFIPFNNAPKGQKRKSDAAGGLAMSQEDMKKKNQRRQRFLKEQTEMGRSVTPTVDSSQLRVLTSDGELDLEAMTIKGTSQVVEKEYLRLTSAPHPSTVRPEPVLHQALEMVKSKWKKGACDYVYACSQLKSIRQDCTVQRIKNEFTVRVYETHARVALESGDINEFNQCQTQLHELYEKSIPGKAIEFLSYRILYCIYVTLQAKKIDSNAGQLGMYSVLANVTSAVRENDSIRHALDVREAVASNNYHRFFQLYMDAPNMAGYLMDSMVPTIRLRALRAICKAYRPNVPIDFIRQELRLEGKEGDEFISQSGLAFVSGSKGELVDTKNSDVVWVLSDQSSLI</sequence>
<dbReference type="InterPro" id="IPR005062">
    <property type="entry name" value="SAC3/GANP/THP3_conserved"/>
</dbReference>
<evidence type="ECO:0000313" key="4">
    <source>
        <dbReference type="Proteomes" id="UP001209570"/>
    </source>
</evidence>
<name>A0AAD5L905_PYTIN</name>
<dbReference type="PROSITE" id="PS50250">
    <property type="entry name" value="PCI"/>
    <property type="match status" value="1"/>
</dbReference>
<dbReference type="AlphaFoldDB" id="A0AAD5L905"/>
<evidence type="ECO:0000256" key="1">
    <source>
        <dbReference type="SAM" id="MobiDB-lite"/>
    </source>
</evidence>
<evidence type="ECO:0000313" key="3">
    <source>
        <dbReference type="EMBL" id="KAJ0393201.1"/>
    </source>
</evidence>
<dbReference type="PANTHER" id="PTHR12436:SF4">
    <property type="entry name" value="LEUKOCYTE RECEPTOR CLUSTER MEMBER 8"/>
    <property type="match status" value="1"/>
</dbReference>
<organism evidence="3 4">
    <name type="scientific">Pythium insidiosum</name>
    <name type="common">Pythiosis disease agent</name>
    <dbReference type="NCBI Taxonomy" id="114742"/>
    <lineage>
        <taxon>Eukaryota</taxon>
        <taxon>Sar</taxon>
        <taxon>Stramenopiles</taxon>
        <taxon>Oomycota</taxon>
        <taxon>Peronosporomycetes</taxon>
        <taxon>Pythiales</taxon>
        <taxon>Pythiaceae</taxon>
        <taxon>Pythium</taxon>
    </lineage>
</organism>
<accession>A0AAD5L905</accession>